<dbReference type="AlphaFoldDB" id="A0A2G8K3T1"/>
<proteinExistence type="predicted"/>
<name>A0A2G8K3T1_STIJA</name>
<gene>
    <name evidence="2" type="ORF">BSL78_20481</name>
</gene>
<dbReference type="OrthoDB" id="10625063at2759"/>
<evidence type="ECO:0000313" key="2">
    <source>
        <dbReference type="EMBL" id="PIK42661.1"/>
    </source>
</evidence>
<evidence type="ECO:0000256" key="1">
    <source>
        <dbReference type="SAM" id="MobiDB-lite"/>
    </source>
</evidence>
<evidence type="ECO:0000313" key="3">
    <source>
        <dbReference type="Proteomes" id="UP000230750"/>
    </source>
</evidence>
<protein>
    <submittedName>
        <fullName evidence="2">Uncharacterized protein</fullName>
    </submittedName>
</protein>
<dbReference type="EMBL" id="MRZV01000916">
    <property type="protein sequence ID" value="PIK42661.1"/>
    <property type="molecule type" value="Genomic_DNA"/>
</dbReference>
<organism evidence="2 3">
    <name type="scientific">Stichopus japonicus</name>
    <name type="common">Sea cucumber</name>
    <dbReference type="NCBI Taxonomy" id="307972"/>
    <lineage>
        <taxon>Eukaryota</taxon>
        <taxon>Metazoa</taxon>
        <taxon>Echinodermata</taxon>
        <taxon>Eleutherozoa</taxon>
        <taxon>Echinozoa</taxon>
        <taxon>Holothuroidea</taxon>
        <taxon>Aspidochirotacea</taxon>
        <taxon>Aspidochirotida</taxon>
        <taxon>Stichopodidae</taxon>
        <taxon>Apostichopus</taxon>
    </lineage>
</organism>
<reference evidence="2 3" key="1">
    <citation type="journal article" date="2017" name="PLoS Biol.">
        <title>The sea cucumber genome provides insights into morphological evolution and visceral regeneration.</title>
        <authorList>
            <person name="Zhang X."/>
            <person name="Sun L."/>
            <person name="Yuan J."/>
            <person name="Sun Y."/>
            <person name="Gao Y."/>
            <person name="Zhang L."/>
            <person name="Li S."/>
            <person name="Dai H."/>
            <person name="Hamel J.F."/>
            <person name="Liu C."/>
            <person name="Yu Y."/>
            <person name="Liu S."/>
            <person name="Lin W."/>
            <person name="Guo K."/>
            <person name="Jin S."/>
            <person name="Xu P."/>
            <person name="Storey K.B."/>
            <person name="Huan P."/>
            <person name="Zhang T."/>
            <person name="Zhou Y."/>
            <person name="Zhang J."/>
            <person name="Lin C."/>
            <person name="Li X."/>
            <person name="Xing L."/>
            <person name="Huo D."/>
            <person name="Sun M."/>
            <person name="Wang L."/>
            <person name="Mercier A."/>
            <person name="Li F."/>
            <person name="Yang H."/>
            <person name="Xiang J."/>
        </authorList>
    </citation>
    <scope>NUCLEOTIDE SEQUENCE [LARGE SCALE GENOMIC DNA]</scope>
    <source>
        <strain evidence="2">Shaxun</strain>
        <tissue evidence="2">Muscle</tissue>
    </source>
</reference>
<feature type="region of interest" description="Disordered" evidence="1">
    <location>
        <begin position="122"/>
        <end position="153"/>
    </location>
</feature>
<comment type="caution">
    <text evidence="2">The sequence shown here is derived from an EMBL/GenBank/DDBJ whole genome shotgun (WGS) entry which is preliminary data.</text>
</comment>
<accession>A0A2G8K3T1</accession>
<dbReference type="Proteomes" id="UP000230750">
    <property type="component" value="Unassembled WGS sequence"/>
</dbReference>
<keyword evidence="3" id="KW-1185">Reference proteome</keyword>
<sequence length="209" mass="23987">MTPKDAPECVSCIQSEQDAGINSSCHCNGSTILSQLKEKNEKILDVESQLALCQRELAMADLNIRIQQQNYLEKEKECEKIKEIRDLMLDNKDKELQDARDLIEDLKRQNRLLSKEINKSEEPVVELEQSQEDLSRIEEATSSAEEDLSQMEEATSSAEEECCPYCQCLIPVSQGWTFHFDNCPDSLMWRGYDTNHLGYYQRVSSIRGP</sequence>